<evidence type="ECO:0000256" key="1">
    <source>
        <dbReference type="ARBA" id="ARBA00022833"/>
    </source>
</evidence>
<sequence>MTNWVFFHAHPDDEASQTSGTMAMAHERGDRVVEILATDGALGVVPDGLGPEELAGHRRAEHERAAEVIGIDRIVRLGFADSGMAGWDSNRNPAAFCNADRELVAEQVARILREEDADVFVHYDPRGNYGHPDHVMVHRVGAAAAALCDPQLRVLEETVNQDAMIDSYEKARVMGLDSNMWGPEAVGDDGELIGSPQSLIRWAVDLPDHIIITKHRALEAHSSQASDVGVMLSLPADAFALMFGIEYYREPADPGPMRHAWPM</sequence>
<dbReference type="Gene3D" id="3.40.50.10320">
    <property type="entry name" value="LmbE-like"/>
    <property type="match status" value="1"/>
</dbReference>
<keyword evidence="1" id="KW-0862">Zinc</keyword>
<dbReference type="InterPro" id="IPR024078">
    <property type="entry name" value="LmbE-like_dom_sf"/>
</dbReference>
<dbReference type="OrthoDB" id="158614at2"/>
<name>A0A375I1H2_9ACTN</name>
<dbReference type="RefSeq" id="WP_119714309.1">
    <property type="nucleotide sequence ID" value="NZ_OMOH01000001.1"/>
</dbReference>
<gene>
    <name evidence="2" type="ORF">PROPJV5_0003</name>
</gene>
<dbReference type="Pfam" id="PF02585">
    <property type="entry name" value="PIG-L"/>
    <property type="match status" value="1"/>
</dbReference>
<dbReference type="AlphaFoldDB" id="A0A375I1H2"/>
<dbReference type="GO" id="GO:0016137">
    <property type="term" value="P:glycoside metabolic process"/>
    <property type="evidence" value="ECO:0007669"/>
    <property type="project" value="UniProtKB-ARBA"/>
</dbReference>
<protein>
    <submittedName>
        <fullName evidence="2">Deacetylase LmbE-like domain</fullName>
    </submittedName>
</protein>
<dbReference type="EMBL" id="OMOH01000001">
    <property type="protein sequence ID" value="SPF66995.1"/>
    <property type="molecule type" value="Genomic_DNA"/>
</dbReference>
<proteinExistence type="predicted"/>
<dbReference type="GO" id="GO:0016811">
    <property type="term" value="F:hydrolase activity, acting on carbon-nitrogen (but not peptide) bonds, in linear amides"/>
    <property type="evidence" value="ECO:0007669"/>
    <property type="project" value="TreeGrafter"/>
</dbReference>
<keyword evidence="3" id="KW-1185">Reference proteome</keyword>
<evidence type="ECO:0000313" key="2">
    <source>
        <dbReference type="EMBL" id="SPF66995.1"/>
    </source>
</evidence>
<accession>A0A375I1H2</accession>
<dbReference type="SUPFAM" id="SSF102588">
    <property type="entry name" value="LmbE-like"/>
    <property type="match status" value="1"/>
</dbReference>
<organism evidence="2 3">
    <name type="scientific">Propionibacterium ruminifibrarum</name>
    <dbReference type="NCBI Taxonomy" id="1962131"/>
    <lineage>
        <taxon>Bacteria</taxon>
        <taxon>Bacillati</taxon>
        <taxon>Actinomycetota</taxon>
        <taxon>Actinomycetes</taxon>
        <taxon>Propionibacteriales</taxon>
        <taxon>Propionibacteriaceae</taxon>
        <taxon>Propionibacterium</taxon>
    </lineage>
</organism>
<dbReference type="InterPro" id="IPR003737">
    <property type="entry name" value="GlcNAc_PI_deacetylase-related"/>
</dbReference>
<dbReference type="Proteomes" id="UP000265962">
    <property type="component" value="Unassembled WGS sequence"/>
</dbReference>
<dbReference type="PANTHER" id="PTHR12993:SF26">
    <property type="entry name" value="1D-MYO-INOSITOL 2-ACETAMIDO-2-DEOXY-ALPHA-D-GLUCOPYRANOSIDE DEACETYLASE"/>
    <property type="match status" value="1"/>
</dbReference>
<evidence type="ECO:0000313" key="3">
    <source>
        <dbReference type="Proteomes" id="UP000265962"/>
    </source>
</evidence>
<dbReference type="PANTHER" id="PTHR12993">
    <property type="entry name" value="N-ACETYLGLUCOSAMINYL-PHOSPHATIDYLINOSITOL DE-N-ACETYLASE-RELATED"/>
    <property type="match status" value="1"/>
</dbReference>
<reference evidence="3" key="1">
    <citation type="submission" date="2018-02" db="EMBL/GenBank/DDBJ databases">
        <authorList>
            <person name="Hornung B."/>
        </authorList>
    </citation>
    <scope>NUCLEOTIDE SEQUENCE [LARGE SCALE GENOMIC DNA]</scope>
</reference>